<dbReference type="InterPro" id="IPR037069">
    <property type="entry name" value="AcylCoA_DH/ox_N_sf"/>
</dbReference>
<evidence type="ECO:0000313" key="13">
    <source>
        <dbReference type="Proteomes" id="UP000270468"/>
    </source>
</evidence>
<evidence type="ECO:0000256" key="2">
    <source>
        <dbReference type="ARBA" id="ARBA00009347"/>
    </source>
</evidence>
<dbReference type="AlphaFoldDB" id="A0A3P5X2N4"/>
<evidence type="ECO:0000256" key="7">
    <source>
        <dbReference type="RuleBase" id="RU362125"/>
    </source>
</evidence>
<dbReference type="InterPro" id="IPR036250">
    <property type="entry name" value="AcylCo_DH-like_C"/>
</dbReference>
<dbReference type="PANTHER" id="PTHR43884:SF12">
    <property type="entry name" value="ISOVALERYL-COA DEHYDROGENASE, MITOCHONDRIAL-RELATED"/>
    <property type="match status" value="1"/>
</dbReference>
<dbReference type="SUPFAM" id="SSF56645">
    <property type="entry name" value="Acyl-CoA dehydrogenase NM domain-like"/>
    <property type="match status" value="1"/>
</dbReference>
<evidence type="ECO:0000256" key="6">
    <source>
        <dbReference type="ARBA" id="ARBA00052546"/>
    </source>
</evidence>
<keyword evidence="13" id="KW-1185">Reference proteome</keyword>
<dbReference type="SUPFAM" id="SSF47203">
    <property type="entry name" value="Acyl-CoA dehydrogenase C-terminal domain-like"/>
    <property type="match status" value="1"/>
</dbReference>
<feature type="domain" description="Acyl-CoA dehydrogenase/oxidase C-terminal" evidence="8">
    <location>
        <begin position="251"/>
        <end position="415"/>
    </location>
</feature>
<dbReference type="OrthoDB" id="9802447at2"/>
<protein>
    <submittedName>
        <fullName evidence="12">Putative acyl-CoA dehydrogenase</fullName>
        <ecNumber evidence="12">1.3.99.-</ecNumber>
    </submittedName>
</protein>
<evidence type="ECO:0000256" key="4">
    <source>
        <dbReference type="ARBA" id="ARBA00022827"/>
    </source>
</evidence>
<dbReference type="InterPro" id="IPR013786">
    <property type="entry name" value="AcylCoA_DH/ox_N"/>
</dbReference>
<dbReference type="EC" id="1.3.99.-" evidence="12"/>
<dbReference type="Gene3D" id="1.10.540.10">
    <property type="entry name" value="Acyl-CoA dehydrogenase/oxidase, N-terminal domain"/>
    <property type="match status" value="1"/>
</dbReference>
<dbReference type="EMBL" id="UXAV01000041">
    <property type="protein sequence ID" value="VDC28231.1"/>
    <property type="molecule type" value="Genomic_DNA"/>
</dbReference>
<dbReference type="Pfam" id="PF00441">
    <property type="entry name" value="Acyl-CoA_dh_1"/>
    <property type="match status" value="1"/>
</dbReference>
<dbReference type="Proteomes" id="UP000270468">
    <property type="component" value="Unassembled WGS sequence"/>
</dbReference>
<dbReference type="FunFam" id="2.40.110.10:FF:000001">
    <property type="entry name" value="Acyl-CoA dehydrogenase, mitochondrial"/>
    <property type="match status" value="1"/>
</dbReference>
<dbReference type="Gene3D" id="2.40.110.10">
    <property type="entry name" value="Butyryl-CoA Dehydrogenase, subunit A, domain 2"/>
    <property type="match status" value="1"/>
</dbReference>
<name>A0A3P5X2N4_9BACL</name>
<feature type="domain" description="Acyl-CoA oxidase/dehydrogenase middle" evidence="9">
    <location>
        <begin position="146"/>
        <end position="239"/>
    </location>
</feature>
<dbReference type="FunFam" id="1.10.540.10:FF:000001">
    <property type="entry name" value="Very long-chain-specific acyl-CoA dehydrogenase, mitochondrial"/>
    <property type="match status" value="1"/>
</dbReference>
<comment type="cofactor">
    <cofactor evidence="1 7">
        <name>FAD</name>
        <dbReference type="ChEBI" id="CHEBI:57692"/>
    </cofactor>
</comment>
<dbReference type="Pfam" id="PF02771">
    <property type="entry name" value="Acyl-CoA_dh_N"/>
    <property type="match status" value="1"/>
</dbReference>
<evidence type="ECO:0000259" key="9">
    <source>
        <dbReference type="Pfam" id="PF02770"/>
    </source>
</evidence>
<keyword evidence="3 7" id="KW-0285">Flavoprotein</keyword>
<dbReference type="InterPro" id="IPR049426">
    <property type="entry name" value="Acyl-CoA-dh-like_C"/>
</dbReference>
<dbReference type="InterPro" id="IPR006089">
    <property type="entry name" value="Acyl-CoA_DH_CS"/>
</dbReference>
<reference evidence="12 13" key="1">
    <citation type="submission" date="2018-11" db="EMBL/GenBank/DDBJ databases">
        <authorList>
            <person name="Criscuolo A."/>
        </authorList>
    </citation>
    <scope>NUCLEOTIDE SEQUENCE [LARGE SCALE GENOMIC DNA]</scope>
    <source>
        <strain evidence="12">ATB-66</strain>
    </source>
</reference>
<organism evidence="12 13">
    <name type="scientific">Filibacter tadaridae</name>
    <dbReference type="NCBI Taxonomy" id="2483811"/>
    <lineage>
        <taxon>Bacteria</taxon>
        <taxon>Bacillati</taxon>
        <taxon>Bacillota</taxon>
        <taxon>Bacilli</taxon>
        <taxon>Bacillales</taxon>
        <taxon>Caryophanaceae</taxon>
        <taxon>Filibacter</taxon>
    </lineage>
</organism>
<feature type="domain" description="Acyl-CoA dehydrogenase-like C-terminal" evidence="11">
    <location>
        <begin position="459"/>
        <end position="560"/>
    </location>
</feature>
<dbReference type="Pfam" id="PF21263">
    <property type="entry name" value="Acyl-CoA-dh_C"/>
    <property type="match status" value="1"/>
</dbReference>
<dbReference type="InterPro" id="IPR006091">
    <property type="entry name" value="Acyl-CoA_Oxase/DH_mid-dom"/>
</dbReference>
<evidence type="ECO:0000259" key="11">
    <source>
        <dbReference type="Pfam" id="PF21263"/>
    </source>
</evidence>
<evidence type="ECO:0000259" key="10">
    <source>
        <dbReference type="Pfam" id="PF02771"/>
    </source>
</evidence>
<comment type="catalytic activity">
    <reaction evidence="6">
        <text>a 2,3-saturated acyl-CoA + A = a 2,3-dehydroacyl-CoA + AH2</text>
        <dbReference type="Rhea" id="RHEA:48608"/>
        <dbReference type="ChEBI" id="CHEBI:13193"/>
        <dbReference type="ChEBI" id="CHEBI:17499"/>
        <dbReference type="ChEBI" id="CHEBI:60015"/>
        <dbReference type="ChEBI" id="CHEBI:65111"/>
    </reaction>
</comment>
<dbReference type="InterPro" id="IPR009100">
    <property type="entry name" value="AcylCoA_DH/oxidase_NM_dom_sf"/>
</dbReference>
<dbReference type="PANTHER" id="PTHR43884">
    <property type="entry name" value="ACYL-COA DEHYDROGENASE"/>
    <property type="match status" value="1"/>
</dbReference>
<dbReference type="RefSeq" id="WP_124070353.1">
    <property type="nucleotide sequence ID" value="NZ_CBCRXF010000005.1"/>
</dbReference>
<dbReference type="Pfam" id="PF02770">
    <property type="entry name" value="Acyl-CoA_dh_M"/>
    <property type="match status" value="1"/>
</dbReference>
<comment type="similarity">
    <text evidence="2 7">Belongs to the acyl-CoA dehydrogenase family.</text>
</comment>
<dbReference type="GO" id="GO:0003995">
    <property type="term" value="F:acyl-CoA dehydrogenase activity"/>
    <property type="evidence" value="ECO:0007669"/>
    <property type="project" value="InterPro"/>
</dbReference>
<keyword evidence="5 7" id="KW-0560">Oxidoreductase</keyword>
<dbReference type="FunFam" id="1.20.140.10:FF:000019">
    <property type="entry name" value="Acyl-CoA dehydrogenase"/>
    <property type="match status" value="1"/>
</dbReference>
<dbReference type="InterPro" id="IPR009075">
    <property type="entry name" value="AcylCo_DH/oxidase_C"/>
</dbReference>
<feature type="domain" description="Acyl-CoA dehydrogenase/oxidase N-terminal" evidence="10">
    <location>
        <begin position="30"/>
        <end position="142"/>
    </location>
</feature>
<dbReference type="InterPro" id="IPR046373">
    <property type="entry name" value="Acyl-CoA_Oxase/DH_mid-dom_sf"/>
</dbReference>
<dbReference type="GO" id="GO:0050660">
    <property type="term" value="F:flavin adenine dinucleotide binding"/>
    <property type="evidence" value="ECO:0007669"/>
    <property type="project" value="InterPro"/>
</dbReference>
<evidence type="ECO:0000256" key="5">
    <source>
        <dbReference type="ARBA" id="ARBA00023002"/>
    </source>
</evidence>
<keyword evidence="4 7" id="KW-0274">FAD</keyword>
<gene>
    <name evidence="12" type="primary">fadE_1</name>
    <name evidence="12" type="ORF">FILTAD_01845</name>
</gene>
<dbReference type="PROSITE" id="PS00072">
    <property type="entry name" value="ACYL_COA_DH_1"/>
    <property type="match status" value="1"/>
</dbReference>
<evidence type="ECO:0000256" key="3">
    <source>
        <dbReference type="ARBA" id="ARBA00022630"/>
    </source>
</evidence>
<sequence>MANETLLYKGAAFLYSPSQPEDTFTPEDFTDEHRMIATTAKSFLLKEVRPNNEEIEKQNFSLVKTLLEKAGSLGLLAHSIPEKYGGLGLDKINKGLVGEYLGAGGGYSVAHSNHTCIATLPITYFGTQWQKEYYLPKLASGEFIGAYCLTEPSAGSDALAAKTTAKLNEAGTHYILNGTKMFITNAAFSDTFIVYAKVDGTAFTAFIVEKNFPGLSLGPEEQKMGIKGSSTTAVFFENCEVPARNLLGEVGKGHHIALNVLNLGRFNLGSACTGAAKYGLELALHYTKEREQFGQTIASFTATKEKVADMTIRIYASESIQYRTASYLEEALGDLSHSDDHQLIAKRMMEYAVECAVCKVYGSETLHQVSDESLQLHGGYGFIKEYKIEQVYRDSRINRIFEGTNEINRLLIPMTLLRQAGKGAVPLSELVIQATTELRKPASYTNATLSREEEAVRTIRNVFLLCAGLGYETAGKGIANEQEILLKLADLGIALYAAESVVLRSLKAVGNDRNDSSSLKVKLAQAFIDDTILNVEMTARKIVQGIATTEKQKAMLTDVTRKLSQLSRTGTIQTKREIADYINEAQHYTS</sequence>
<proteinExistence type="inferred from homology"/>
<accession>A0A3P5X2N4</accession>
<evidence type="ECO:0000313" key="12">
    <source>
        <dbReference type="EMBL" id="VDC28231.1"/>
    </source>
</evidence>
<evidence type="ECO:0000259" key="8">
    <source>
        <dbReference type="Pfam" id="PF00441"/>
    </source>
</evidence>
<dbReference type="Gene3D" id="1.20.140.10">
    <property type="entry name" value="Butyryl-CoA Dehydrogenase, subunit A, domain 3"/>
    <property type="match status" value="2"/>
</dbReference>
<evidence type="ECO:0000256" key="1">
    <source>
        <dbReference type="ARBA" id="ARBA00001974"/>
    </source>
</evidence>